<dbReference type="eggNOG" id="ENOG50333FP">
    <property type="taxonomic scope" value="Bacteria"/>
</dbReference>
<dbReference type="AlphaFoldDB" id="A0A081CTC8"/>
<evidence type="ECO:0000313" key="2">
    <source>
        <dbReference type="Proteomes" id="UP000028701"/>
    </source>
</evidence>
<sequence length="86" mass="9894">MSKKQKLEHSEFSGEFEDDGVTVLVDIFRPAGTQQDWHMEVVSEEDDVTTWEEPFATDKDAWEEFLATCEKDGIRSFLDGDEPVVH</sequence>
<accession>A0A081CTC8</accession>
<name>A0A081CTC8_9HYPH</name>
<organism evidence="1 2">
    <name type="scientific">Agrobacterium rubi TR3 = NBRC 13261</name>
    <dbReference type="NCBI Taxonomy" id="1368415"/>
    <lineage>
        <taxon>Bacteria</taxon>
        <taxon>Pseudomonadati</taxon>
        <taxon>Pseudomonadota</taxon>
        <taxon>Alphaproteobacteria</taxon>
        <taxon>Hyphomicrobiales</taxon>
        <taxon>Rhizobiaceae</taxon>
        <taxon>Rhizobium/Agrobacterium group</taxon>
        <taxon>Agrobacterium</taxon>
    </lineage>
</organism>
<dbReference type="OrthoDB" id="7864523at2"/>
<dbReference type="RefSeq" id="WP_045229449.1">
    <property type="nucleotide sequence ID" value="NZ_BBJU01000007.1"/>
</dbReference>
<dbReference type="Proteomes" id="UP000028701">
    <property type="component" value="Unassembled WGS sequence"/>
</dbReference>
<comment type="caution">
    <text evidence="1">The sequence shown here is derived from an EMBL/GenBank/DDBJ whole genome shotgun (WGS) entry which is preliminary data.</text>
</comment>
<protein>
    <submittedName>
        <fullName evidence="1">Uncharacterized protein</fullName>
    </submittedName>
</protein>
<gene>
    <name evidence="1" type="ORF">RRU01S_07_04510</name>
</gene>
<reference evidence="1 2" key="1">
    <citation type="submission" date="2014-08" db="EMBL/GenBank/DDBJ databases">
        <title>Whole genome shotgun sequence of Rhizobium rubi NBRC 13261.</title>
        <authorList>
            <person name="Katano-Makiyama Y."/>
            <person name="Hosoyama A."/>
            <person name="Hashimoto M."/>
            <person name="Hosoyama Y."/>
            <person name="Noguchi M."/>
            <person name="Tsuchikane K."/>
            <person name="Uohara A."/>
            <person name="Ohji S."/>
            <person name="Ichikawa N."/>
            <person name="Kimura A."/>
            <person name="Yamazoe A."/>
            <person name="Fujita N."/>
        </authorList>
    </citation>
    <scope>NUCLEOTIDE SEQUENCE [LARGE SCALE GENOMIC DNA]</scope>
    <source>
        <strain evidence="1 2">NBRC 13261</strain>
    </source>
</reference>
<dbReference type="EMBL" id="BBJU01000007">
    <property type="protein sequence ID" value="GAK69924.1"/>
    <property type="molecule type" value="Genomic_DNA"/>
</dbReference>
<proteinExistence type="predicted"/>
<evidence type="ECO:0000313" key="1">
    <source>
        <dbReference type="EMBL" id="GAK69924.1"/>
    </source>
</evidence>